<dbReference type="SMART" id="SM00448">
    <property type="entry name" value="REC"/>
    <property type="match status" value="1"/>
</dbReference>
<dbReference type="SUPFAM" id="SSF55785">
    <property type="entry name" value="PYP-like sensor domain (PAS domain)"/>
    <property type="match status" value="2"/>
</dbReference>
<dbReference type="Pfam" id="PF02518">
    <property type="entry name" value="HATPase_c"/>
    <property type="match status" value="1"/>
</dbReference>
<feature type="domain" description="Histidine kinase" evidence="5">
    <location>
        <begin position="286"/>
        <end position="507"/>
    </location>
</feature>
<protein>
    <recommendedName>
        <fullName evidence="2">histidine kinase</fullName>
        <ecNumber evidence="2">2.7.13.3</ecNumber>
    </recommendedName>
</protein>
<dbReference type="RefSeq" id="WP_108177034.1">
    <property type="nucleotide sequence ID" value="NZ_PZZL01000004.1"/>
</dbReference>
<feature type="domain" description="PAS" evidence="7">
    <location>
        <begin position="11"/>
        <end position="84"/>
    </location>
</feature>
<dbReference type="Gene3D" id="3.30.565.10">
    <property type="entry name" value="Histidine kinase-like ATPase, C-terminal domain"/>
    <property type="match status" value="1"/>
</dbReference>
<evidence type="ECO:0000256" key="4">
    <source>
        <dbReference type="PROSITE-ProRule" id="PRU00169"/>
    </source>
</evidence>
<dbReference type="SUPFAM" id="SSF52172">
    <property type="entry name" value="CheY-like"/>
    <property type="match status" value="1"/>
</dbReference>
<evidence type="ECO:0000259" key="5">
    <source>
        <dbReference type="PROSITE" id="PS50109"/>
    </source>
</evidence>
<gene>
    <name evidence="9" type="ORF">C8P69_104249</name>
</gene>
<dbReference type="NCBIfam" id="TIGR00229">
    <property type="entry name" value="sensory_box"/>
    <property type="match status" value="2"/>
</dbReference>
<dbReference type="CDD" id="cd00082">
    <property type="entry name" value="HisKA"/>
    <property type="match status" value="1"/>
</dbReference>
<evidence type="ECO:0000256" key="1">
    <source>
        <dbReference type="ARBA" id="ARBA00000085"/>
    </source>
</evidence>
<evidence type="ECO:0000313" key="9">
    <source>
        <dbReference type="EMBL" id="PTM57199.1"/>
    </source>
</evidence>
<dbReference type="Pfam" id="PF00072">
    <property type="entry name" value="Response_reg"/>
    <property type="match status" value="1"/>
</dbReference>
<dbReference type="Pfam" id="PF13426">
    <property type="entry name" value="PAS_9"/>
    <property type="match status" value="2"/>
</dbReference>
<dbReference type="InterPro" id="IPR036890">
    <property type="entry name" value="HATPase_C_sf"/>
</dbReference>
<dbReference type="EC" id="2.7.13.3" evidence="2"/>
<dbReference type="PROSITE" id="PS50109">
    <property type="entry name" value="HIS_KIN"/>
    <property type="match status" value="1"/>
</dbReference>
<dbReference type="PANTHER" id="PTHR43065">
    <property type="entry name" value="SENSOR HISTIDINE KINASE"/>
    <property type="match status" value="1"/>
</dbReference>
<dbReference type="Gene3D" id="3.30.450.20">
    <property type="entry name" value="PAS domain"/>
    <property type="match status" value="2"/>
</dbReference>
<dbReference type="InterPro" id="IPR005467">
    <property type="entry name" value="His_kinase_dom"/>
</dbReference>
<dbReference type="EMBL" id="PZZL01000004">
    <property type="protein sequence ID" value="PTM57199.1"/>
    <property type="molecule type" value="Genomic_DNA"/>
</dbReference>
<dbReference type="OrthoDB" id="9816309at2"/>
<comment type="catalytic activity">
    <reaction evidence="1">
        <text>ATP + protein L-histidine = ADP + protein N-phospho-L-histidine.</text>
        <dbReference type="EC" id="2.7.13.3"/>
    </reaction>
</comment>
<dbReference type="PROSITE" id="PS50110">
    <property type="entry name" value="RESPONSE_REGULATORY"/>
    <property type="match status" value="1"/>
</dbReference>
<dbReference type="InterPro" id="IPR036097">
    <property type="entry name" value="HisK_dim/P_sf"/>
</dbReference>
<dbReference type="SUPFAM" id="SSF47384">
    <property type="entry name" value="Homodimeric domain of signal transducing histidine kinase"/>
    <property type="match status" value="1"/>
</dbReference>
<feature type="modified residue" description="4-aspartylphosphate" evidence="4">
    <location>
        <position position="580"/>
    </location>
</feature>
<dbReference type="InterPro" id="IPR003594">
    <property type="entry name" value="HATPase_dom"/>
</dbReference>
<evidence type="ECO:0000313" key="10">
    <source>
        <dbReference type="Proteomes" id="UP000241808"/>
    </source>
</evidence>
<dbReference type="InterPro" id="IPR011006">
    <property type="entry name" value="CheY-like_superfamily"/>
</dbReference>
<dbReference type="SUPFAM" id="SSF55874">
    <property type="entry name" value="ATPase domain of HSP90 chaperone/DNA topoisomerase II/histidine kinase"/>
    <property type="match status" value="1"/>
</dbReference>
<dbReference type="InterPro" id="IPR001789">
    <property type="entry name" value="Sig_transdc_resp-reg_receiver"/>
</dbReference>
<dbReference type="InterPro" id="IPR000700">
    <property type="entry name" value="PAS-assoc_C"/>
</dbReference>
<dbReference type="Gene3D" id="1.10.287.130">
    <property type="match status" value="1"/>
</dbReference>
<evidence type="ECO:0000256" key="3">
    <source>
        <dbReference type="ARBA" id="ARBA00022553"/>
    </source>
</evidence>
<dbReference type="GO" id="GO:0000155">
    <property type="term" value="F:phosphorelay sensor kinase activity"/>
    <property type="evidence" value="ECO:0007669"/>
    <property type="project" value="InterPro"/>
</dbReference>
<dbReference type="SMART" id="SM00387">
    <property type="entry name" value="HATPase_c"/>
    <property type="match status" value="1"/>
</dbReference>
<dbReference type="PRINTS" id="PR00344">
    <property type="entry name" value="BCTRLSENSOR"/>
</dbReference>
<dbReference type="InterPro" id="IPR001610">
    <property type="entry name" value="PAC"/>
</dbReference>
<dbReference type="InterPro" id="IPR003661">
    <property type="entry name" value="HisK_dim/P_dom"/>
</dbReference>
<comment type="caution">
    <text evidence="9">The sequence shown here is derived from an EMBL/GenBank/DDBJ whole genome shotgun (WGS) entry which is preliminary data.</text>
</comment>
<dbReference type="Proteomes" id="UP000241808">
    <property type="component" value="Unassembled WGS sequence"/>
</dbReference>
<name>A0A2T4Z5P0_9HYPH</name>
<dbReference type="SMART" id="SM00388">
    <property type="entry name" value="HisKA"/>
    <property type="match status" value="1"/>
</dbReference>
<dbReference type="InterPro" id="IPR000014">
    <property type="entry name" value="PAS"/>
</dbReference>
<dbReference type="PROSITE" id="PS50112">
    <property type="entry name" value="PAS"/>
    <property type="match status" value="2"/>
</dbReference>
<feature type="domain" description="PAC" evidence="8">
    <location>
        <begin position="214"/>
        <end position="266"/>
    </location>
</feature>
<sequence length="650" mass="69572">MAAIGLGAFEDDARFRLLVSAITDYAIYLLEPDGTVASWNTGAERMKGYAADDVIGRHFSLFYSAEDRAAGLPQAALATALSEGTFTAEGLRQRRDGTRFPVHVTLHPIRDADGVHVGFAKITRDLTPQRRAEEALRESEQQFRLLVQGVVDYAIYLLDPTGRVVNWNAGAERIKGYSADEIVGRHFSLFYPQDDRLAGAPDRNLRRALDEGRYEEEGWRVRKDGSTFFAAVVIDPIHDSAGRHIGFGKVTRDITERRENQAQLEAARADLFQAQKMEAVGQLTGGMAHDFNNLLMVISSSLELLRRRLDPADAAAARLVENASRAAERGSSLTSRMLAFARRQDMQRRLVDPGTLVRGMAELLNHSVGPSVTVEMRLPLRLPSIIADPHQLESSILNLAVNARDAMPAGGTMVVSTEPRVLEAGNAHGLPAGTYVAMAVSDTGTGMDAQTLARAVDPFFTTKGVGKGSGLGLSMVHGFAEQLGGMLLLASSTGAGTTATILLPVAQDTRLGGKSPRGDHDAPAAANALKVLAVDDDYLVLMNVTTMLEDLGHEVIEAGSAADALAALADGKPIDLVITDHAMPKMTGAEMIAALREDHPAMPIILASGYADIPGGPPPGVVRLSKPFSQGALAAAISEALGKQARVEWR</sequence>
<proteinExistence type="predicted"/>
<dbReference type="SMART" id="SM00086">
    <property type="entry name" value="PAC"/>
    <property type="match status" value="2"/>
</dbReference>
<dbReference type="PROSITE" id="PS50113">
    <property type="entry name" value="PAC"/>
    <property type="match status" value="2"/>
</dbReference>
<dbReference type="InterPro" id="IPR035965">
    <property type="entry name" value="PAS-like_dom_sf"/>
</dbReference>
<dbReference type="SMART" id="SM00091">
    <property type="entry name" value="PAS"/>
    <property type="match status" value="2"/>
</dbReference>
<organism evidence="9 10">
    <name type="scientific">Phreatobacter oligotrophus</name>
    <dbReference type="NCBI Taxonomy" id="1122261"/>
    <lineage>
        <taxon>Bacteria</taxon>
        <taxon>Pseudomonadati</taxon>
        <taxon>Pseudomonadota</taxon>
        <taxon>Alphaproteobacteria</taxon>
        <taxon>Hyphomicrobiales</taxon>
        <taxon>Phreatobacteraceae</taxon>
        <taxon>Phreatobacter</taxon>
    </lineage>
</organism>
<dbReference type="Pfam" id="PF00512">
    <property type="entry name" value="HisKA"/>
    <property type="match status" value="1"/>
</dbReference>
<dbReference type="InterPro" id="IPR004358">
    <property type="entry name" value="Sig_transdc_His_kin-like_C"/>
</dbReference>
<dbReference type="AlphaFoldDB" id="A0A2T4Z5P0"/>
<keyword evidence="3 4" id="KW-0597">Phosphoprotein</keyword>
<dbReference type="Gene3D" id="3.40.50.2300">
    <property type="match status" value="1"/>
</dbReference>
<evidence type="ECO:0000256" key="2">
    <source>
        <dbReference type="ARBA" id="ARBA00012438"/>
    </source>
</evidence>
<feature type="domain" description="Response regulatory" evidence="6">
    <location>
        <begin position="530"/>
        <end position="641"/>
    </location>
</feature>
<dbReference type="CDD" id="cd00130">
    <property type="entry name" value="PAS"/>
    <property type="match status" value="2"/>
</dbReference>
<feature type="domain" description="PAS" evidence="7">
    <location>
        <begin position="139"/>
        <end position="212"/>
    </location>
</feature>
<evidence type="ECO:0000259" key="7">
    <source>
        <dbReference type="PROSITE" id="PS50112"/>
    </source>
</evidence>
<evidence type="ECO:0000259" key="8">
    <source>
        <dbReference type="PROSITE" id="PS50113"/>
    </source>
</evidence>
<dbReference type="PANTHER" id="PTHR43065:SF49">
    <property type="entry name" value="HISTIDINE KINASE"/>
    <property type="match status" value="1"/>
</dbReference>
<reference evidence="9 10" key="1">
    <citation type="submission" date="2018-04" db="EMBL/GenBank/DDBJ databases">
        <title>Genomic Encyclopedia of Archaeal and Bacterial Type Strains, Phase II (KMG-II): from individual species to whole genera.</title>
        <authorList>
            <person name="Goeker M."/>
        </authorList>
    </citation>
    <scope>NUCLEOTIDE SEQUENCE [LARGE SCALE GENOMIC DNA]</scope>
    <source>
        <strain evidence="9 10">DSM 25521</strain>
    </source>
</reference>
<keyword evidence="10" id="KW-1185">Reference proteome</keyword>
<feature type="domain" description="PAC" evidence="8">
    <location>
        <begin position="86"/>
        <end position="138"/>
    </location>
</feature>
<accession>A0A2T4Z5P0</accession>
<evidence type="ECO:0000259" key="6">
    <source>
        <dbReference type="PROSITE" id="PS50110"/>
    </source>
</evidence>